<dbReference type="CDD" id="cd00130">
    <property type="entry name" value="PAS"/>
    <property type="match status" value="1"/>
</dbReference>
<dbReference type="Gene3D" id="3.30.450.20">
    <property type="entry name" value="PAS domain"/>
    <property type="match status" value="2"/>
</dbReference>
<reference evidence="8" key="1">
    <citation type="journal article" date="2019" name="Int. J. Syst. Evol. Microbiol.">
        <title>The Global Catalogue of Microorganisms (GCM) 10K type strain sequencing project: providing services to taxonomists for standard genome sequencing and annotation.</title>
        <authorList>
            <consortium name="The Broad Institute Genomics Platform"/>
            <consortium name="The Broad Institute Genome Sequencing Center for Infectious Disease"/>
            <person name="Wu L."/>
            <person name="Ma J."/>
        </authorList>
    </citation>
    <scope>NUCLEOTIDE SEQUENCE [LARGE SCALE GENOMIC DNA]</scope>
    <source>
        <strain evidence="8">JCM 16956</strain>
    </source>
</reference>
<dbReference type="Gene3D" id="3.60.40.10">
    <property type="entry name" value="PPM-type phosphatase domain"/>
    <property type="match status" value="1"/>
</dbReference>
<dbReference type="PANTHER" id="PTHR43156">
    <property type="entry name" value="STAGE II SPORULATION PROTEIN E-RELATED"/>
    <property type="match status" value="1"/>
</dbReference>
<feature type="compositionally biased region" description="Basic and acidic residues" evidence="4">
    <location>
        <begin position="40"/>
        <end position="50"/>
    </location>
</feature>
<keyword evidence="2" id="KW-0805">Transcription regulation</keyword>
<dbReference type="SUPFAM" id="SSF81606">
    <property type="entry name" value="PP2C-like"/>
    <property type="match status" value="1"/>
</dbReference>
<dbReference type="NCBIfam" id="TIGR00229">
    <property type="entry name" value="sensory_box"/>
    <property type="match status" value="1"/>
</dbReference>
<name>A0ABP7MGH6_9ACTN</name>
<feature type="region of interest" description="Disordered" evidence="4">
    <location>
        <begin position="1"/>
        <end position="53"/>
    </location>
</feature>
<comment type="caution">
    <text evidence="7">The sequence shown here is derived from an EMBL/GenBank/DDBJ whole genome shotgun (WGS) entry which is preliminary data.</text>
</comment>
<dbReference type="InterPro" id="IPR001932">
    <property type="entry name" value="PPM-type_phosphatase-like_dom"/>
</dbReference>
<accession>A0ABP7MGH6</accession>
<keyword evidence="3" id="KW-0804">Transcription</keyword>
<dbReference type="SUPFAM" id="SSF55781">
    <property type="entry name" value="GAF domain-like"/>
    <property type="match status" value="1"/>
</dbReference>
<keyword evidence="1" id="KW-0378">Hydrolase</keyword>
<dbReference type="InterPro" id="IPR013655">
    <property type="entry name" value="PAS_fold_3"/>
</dbReference>
<organism evidence="7 8">
    <name type="scientific">Streptomyces gulbargensis</name>
    <dbReference type="NCBI Taxonomy" id="364901"/>
    <lineage>
        <taxon>Bacteria</taxon>
        <taxon>Bacillati</taxon>
        <taxon>Actinomycetota</taxon>
        <taxon>Actinomycetes</taxon>
        <taxon>Kitasatosporales</taxon>
        <taxon>Streptomycetaceae</taxon>
        <taxon>Streptomyces</taxon>
    </lineage>
</organism>
<gene>
    <name evidence="7" type="ORF">GCM10022244_35310</name>
</gene>
<evidence type="ECO:0000256" key="4">
    <source>
        <dbReference type="SAM" id="MobiDB-lite"/>
    </source>
</evidence>
<proteinExistence type="predicted"/>
<dbReference type="InterPro" id="IPR000014">
    <property type="entry name" value="PAS"/>
</dbReference>
<evidence type="ECO:0000259" key="6">
    <source>
        <dbReference type="PROSITE" id="PS50921"/>
    </source>
</evidence>
<dbReference type="Pfam" id="PF07228">
    <property type="entry name" value="SpoIIE"/>
    <property type="match status" value="1"/>
</dbReference>
<dbReference type="RefSeq" id="WP_345283791.1">
    <property type="nucleotide sequence ID" value="NZ_BAABAJ010000010.1"/>
</dbReference>
<dbReference type="InterPro" id="IPR035965">
    <property type="entry name" value="PAS-like_dom_sf"/>
</dbReference>
<evidence type="ECO:0000256" key="3">
    <source>
        <dbReference type="ARBA" id="ARBA00023163"/>
    </source>
</evidence>
<dbReference type="InterPro" id="IPR036457">
    <property type="entry name" value="PPM-type-like_dom_sf"/>
</dbReference>
<protein>
    <submittedName>
        <fullName evidence="7">SpoIIE family protein phosphatase</fullName>
    </submittedName>
</protein>
<dbReference type="PROSITE" id="PS50921">
    <property type="entry name" value="ANTAR"/>
    <property type="match status" value="1"/>
</dbReference>
<feature type="domain" description="PAC" evidence="5">
    <location>
        <begin position="521"/>
        <end position="573"/>
    </location>
</feature>
<evidence type="ECO:0000313" key="7">
    <source>
        <dbReference type="EMBL" id="GAA3922644.1"/>
    </source>
</evidence>
<evidence type="ECO:0000259" key="5">
    <source>
        <dbReference type="PROSITE" id="PS50113"/>
    </source>
</evidence>
<evidence type="ECO:0000313" key="8">
    <source>
        <dbReference type="Proteomes" id="UP001501000"/>
    </source>
</evidence>
<dbReference type="EMBL" id="BAABAJ010000010">
    <property type="protein sequence ID" value="GAA3922644.1"/>
    <property type="molecule type" value="Genomic_DNA"/>
</dbReference>
<dbReference type="InterPro" id="IPR000700">
    <property type="entry name" value="PAS-assoc_C"/>
</dbReference>
<sequence length="833" mass="88608">MHQSSEPPGAHGGLAAVSADGPRVGAQRDPAVRPASAAAHEQDPGVDRGADNSAVGRLATTVERLRQELQRAHADAAGRALVEMAMGMLIERLGCSPAEAAVQLSDLAAQADVSVLELAADLVNQAAEDRISAIARDFVRSSAEPAADSAALRLRCAEAHALAGGDTGAAARSMLDQALRPLGAVAVAIWAAHPDQSLSLAGSAGFSPQEATRWRHVPPGVPTPARRALDERAAVGYATLADAALPSIGQHDVGGGRLAVPAGIGGRLTGVLEICWPDRLPALSQSLERQFEALAELAAATLETWSDLGGTEQDAPDAHLEDLRRLVDGLSDPCLILQMAPDSAEMPLEFTIRYVNPAFVDFAGRPAGAIVGAGLLEAYPLAAEAGGLMEKVEHVFVTGEPFRATNMKLTAMVEGVPLSARARVSISRHGDSVAVVWRLDDGTPRVARLLQHAQRLGRIGGFEENLQTGQIAWNETVYELHGLSPTAQPIPLDQLAEHVHPDDQHNIGRFLRTLLHHERPASTAFRLQRPDGVARHIRIVAEPVRDPDAGLRVVRGAYQDISAQHWTEVALAATRDQLIQTELQAAEGNRLVLQLQHAIMPPARGTFSLHDLQVAVRYRPAEKEHLVGGDWYDTLTLPSGEVLLCVGDVAGHGIDAATGMVALRNALRGLAATGAGPAQLLTWLNSITHQLTENLTATAACGLYDPATRRLRWARAGHLPPVLLREGRATTLPQLGGILLGVLEQAEYDEDEVHLQPGDVLVMYTDGLIERRDQGLQTSLANLVALTEKADSESGERPNSLEARLDHLLRYSGSDTDDDTCLVGVSVQGPERG</sequence>
<feature type="domain" description="ANTAR" evidence="6">
    <location>
        <begin position="62"/>
        <end position="123"/>
    </location>
</feature>
<dbReference type="Proteomes" id="UP001501000">
    <property type="component" value="Unassembled WGS sequence"/>
</dbReference>
<dbReference type="Gene3D" id="1.10.10.10">
    <property type="entry name" value="Winged helix-like DNA-binding domain superfamily/Winged helix DNA-binding domain"/>
    <property type="match status" value="1"/>
</dbReference>
<evidence type="ECO:0000256" key="1">
    <source>
        <dbReference type="ARBA" id="ARBA00022801"/>
    </source>
</evidence>
<dbReference type="SMART" id="SM01012">
    <property type="entry name" value="ANTAR"/>
    <property type="match status" value="1"/>
</dbReference>
<dbReference type="PANTHER" id="PTHR43156:SF2">
    <property type="entry name" value="STAGE II SPORULATION PROTEIN E"/>
    <property type="match status" value="1"/>
</dbReference>
<dbReference type="Pfam" id="PF03861">
    <property type="entry name" value="ANTAR"/>
    <property type="match status" value="1"/>
</dbReference>
<dbReference type="InterPro" id="IPR005561">
    <property type="entry name" value="ANTAR"/>
</dbReference>
<dbReference type="InterPro" id="IPR029016">
    <property type="entry name" value="GAF-like_dom_sf"/>
</dbReference>
<dbReference type="PROSITE" id="PS50113">
    <property type="entry name" value="PAC"/>
    <property type="match status" value="1"/>
</dbReference>
<dbReference type="Pfam" id="PF08447">
    <property type="entry name" value="PAS_3"/>
    <property type="match status" value="1"/>
</dbReference>
<dbReference type="Gene3D" id="3.30.450.40">
    <property type="match status" value="1"/>
</dbReference>
<evidence type="ECO:0000256" key="2">
    <source>
        <dbReference type="ARBA" id="ARBA00023015"/>
    </source>
</evidence>
<dbReference type="SUPFAM" id="SSF55785">
    <property type="entry name" value="PYP-like sensor domain (PAS domain)"/>
    <property type="match status" value="2"/>
</dbReference>
<dbReference type="SMART" id="SM00331">
    <property type="entry name" value="PP2C_SIG"/>
    <property type="match status" value="1"/>
</dbReference>
<keyword evidence="8" id="KW-1185">Reference proteome</keyword>
<dbReference type="InterPro" id="IPR036388">
    <property type="entry name" value="WH-like_DNA-bd_sf"/>
</dbReference>
<dbReference type="InterPro" id="IPR052016">
    <property type="entry name" value="Bact_Sigma-Reg"/>
</dbReference>